<organism evidence="1 2">
    <name type="scientific">Gracilariopsis chorda</name>
    <dbReference type="NCBI Taxonomy" id="448386"/>
    <lineage>
        <taxon>Eukaryota</taxon>
        <taxon>Rhodophyta</taxon>
        <taxon>Florideophyceae</taxon>
        <taxon>Rhodymeniophycidae</taxon>
        <taxon>Gracilariales</taxon>
        <taxon>Gracilariaceae</taxon>
        <taxon>Gracilariopsis</taxon>
    </lineage>
</organism>
<reference evidence="1 2" key="1">
    <citation type="journal article" date="2018" name="Mol. Biol. Evol.">
        <title>Analysis of the draft genome of the red seaweed Gracilariopsis chorda provides insights into genome size evolution in Rhodophyta.</title>
        <authorList>
            <person name="Lee J."/>
            <person name="Yang E.C."/>
            <person name="Graf L."/>
            <person name="Yang J.H."/>
            <person name="Qiu H."/>
            <person name="Zel Zion U."/>
            <person name="Chan C.X."/>
            <person name="Stephens T.G."/>
            <person name="Weber A.P.M."/>
            <person name="Boo G.H."/>
            <person name="Boo S.M."/>
            <person name="Kim K.M."/>
            <person name="Shin Y."/>
            <person name="Jung M."/>
            <person name="Lee S.J."/>
            <person name="Yim H.S."/>
            <person name="Lee J.H."/>
            <person name="Bhattacharya D."/>
            <person name="Yoon H.S."/>
        </authorList>
    </citation>
    <scope>NUCLEOTIDE SEQUENCE [LARGE SCALE GENOMIC DNA]</scope>
    <source>
        <strain evidence="1 2">SKKU-2015</strain>
        <tissue evidence="1">Whole body</tissue>
    </source>
</reference>
<keyword evidence="2" id="KW-1185">Reference proteome</keyword>
<name>A0A2V3IFL4_9FLOR</name>
<comment type="caution">
    <text evidence="1">The sequence shown here is derived from an EMBL/GenBank/DDBJ whole genome shotgun (WGS) entry which is preliminary data.</text>
</comment>
<accession>A0A2V3IFL4</accession>
<sequence>MSHLLLLCLKVRHEVNVLKIEDGGGFICDDDHTNCVLALTSTSQTFGFEAPRNGGDTEYDQTPIRFHTYHHREEIPDFLKMWRDDSFWTDMVRVNSENFGFVNIDSLTPSASERSL</sequence>
<dbReference type="Proteomes" id="UP000247409">
    <property type="component" value="Unassembled WGS sequence"/>
</dbReference>
<protein>
    <submittedName>
        <fullName evidence="1">Uncharacterized protein</fullName>
    </submittedName>
</protein>
<dbReference type="AlphaFoldDB" id="A0A2V3IFL4"/>
<evidence type="ECO:0000313" key="1">
    <source>
        <dbReference type="EMBL" id="PXF40867.1"/>
    </source>
</evidence>
<proteinExistence type="predicted"/>
<dbReference type="EMBL" id="NBIV01000255">
    <property type="protein sequence ID" value="PXF40867.1"/>
    <property type="molecule type" value="Genomic_DNA"/>
</dbReference>
<evidence type="ECO:0000313" key="2">
    <source>
        <dbReference type="Proteomes" id="UP000247409"/>
    </source>
</evidence>
<gene>
    <name evidence="1" type="ORF">BWQ96_09412</name>
</gene>